<sequence length="155" mass="16125">MAGALLPSGDDEGGYKPIAEINITPMVDVMLVLLIIFMVAAPLMSMGVPVDLPRTQAAEAQPPKDPVVVSIDQTGALFLRDQPLAEADMDARLAALAKEKPGSVVYVRGHKDLPYGRVMEVMGRIGQAGFAKVSLMAEMPTPPAAAGAAATGTGR</sequence>
<dbReference type="PhylomeDB" id="Q2RSE1"/>
<name>Q2RSE1_RHORT</name>
<keyword evidence="4" id="KW-0997">Cell inner membrane</keyword>
<evidence type="ECO:0000256" key="10">
    <source>
        <dbReference type="RuleBase" id="RU003879"/>
    </source>
</evidence>
<dbReference type="PANTHER" id="PTHR30558">
    <property type="entry name" value="EXBD MEMBRANE COMPONENT OF PMF-DRIVEN MACROMOLECULE IMPORT SYSTEM"/>
    <property type="match status" value="1"/>
</dbReference>
<dbReference type="eggNOG" id="COG0848">
    <property type="taxonomic scope" value="Bacteria"/>
</dbReference>
<accession>Q2RSE1</accession>
<evidence type="ECO:0000256" key="7">
    <source>
        <dbReference type="ARBA" id="ARBA00022989"/>
    </source>
</evidence>
<keyword evidence="10" id="KW-0813">Transport</keyword>
<evidence type="ECO:0000256" key="2">
    <source>
        <dbReference type="ARBA" id="ARBA00005811"/>
    </source>
</evidence>
<keyword evidence="10" id="KW-0653">Protein transport</keyword>
<evidence type="ECO:0000256" key="8">
    <source>
        <dbReference type="ARBA" id="ARBA00023136"/>
    </source>
</evidence>
<feature type="transmembrane region" description="Helical" evidence="11">
    <location>
        <begin position="23"/>
        <end position="44"/>
    </location>
</feature>
<evidence type="ECO:0000256" key="1">
    <source>
        <dbReference type="ARBA" id="ARBA00004162"/>
    </source>
</evidence>
<keyword evidence="9" id="KW-0131">Cell cycle</keyword>
<evidence type="ECO:0000256" key="11">
    <source>
        <dbReference type="SAM" id="Phobius"/>
    </source>
</evidence>
<comment type="subcellular location">
    <subcellularLocation>
        <location evidence="1">Cell membrane</location>
        <topology evidence="1">Single-pass membrane protein</topology>
    </subcellularLocation>
    <subcellularLocation>
        <location evidence="10">Cell membrane</location>
        <topology evidence="10">Single-pass type II membrane protein</topology>
    </subcellularLocation>
</comment>
<dbReference type="GO" id="GO:0051301">
    <property type="term" value="P:cell division"/>
    <property type="evidence" value="ECO:0007669"/>
    <property type="project" value="UniProtKB-KW"/>
</dbReference>
<dbReference type="NCBIfam" id="TIGR02801">
    <property type="entry name" value="tolR"/>
    <property type="match status" value="1"/>
</dbReference>
<evidence type="ECO:0000256" key="6">
    <source>
        <dbReference type="ARBA" id="ARBA00022692"/>
    </source>
</evidence>
<keyword evidence="13" id="KW-1185">Reference proteome</keyword>
<dbReference type="PATRIC" id="fig|269796.9.peg.2247"/>
<evidence type="ECO:0000256" key="9">
    <source>
        <dbReference type="ARBA" id="ARBA00023306"/>
    </source>
</evidence>
<keyword evidence="6 10" id="KW-0812">Transmembrane</keyword>
<dbReference type="AlphaFoldDB" id="Q2RSE1"/>
<dbReference type="Gene3D" id="3.30.420.270">
    <property type="match status" value="1"/>
</dbReference>
<dbReference type="PANTHER" id="PTHR30558:SF7">
    <property type="entry name" value="TOL-PAL SYSTEM PROTEIN TOLR"/>
    <property type="match status" value="1"/>
</dbReference>
<keyword evidence="8 11" id="KW-0472">Membrane</keyword>
<evidence type="ECO:0000313" key="12">
    <source>
        <dbReference type="EMBL" id="ABC22954.1"/>
    </source>
</evidence>
<reference evidence="12 13" key="1">
    <citation type="journal article" date="2011" name="Stand. Genomic Sci.">
        <title>Complete genome sequence of Rhodospirillum rubrum type strain (S1).</title>
        <authorList>
            <person name="Munk A.C."/>
            <person name="Copeland A."/>
            <person name="Lucas S."/>
            <person name="Lapidus A."/>
            <person name="Del Rio T.G."/>
            <person name="Barry K."/>
            <person name="Detter J.C."/>
            <person name="Hammon N."/>
            <person name="Israni S."/>
            <person name="Pitluck S."/>
            <person name="Brettin T."/>
            <person name="Bruce D."/>
            <person name="Han C."/>
            <person name="Tapia R."/>
            <person name="Gilna P."/>
            <person name="Schmutz J."/>
            <person name="Larimer F."/>
            <person name="Land M."/>
            <person name="Kyrpides N.C."/>
            <person name="Mavromatis K."/>
            <person name="Richardson P."/>
            <person name="Rohde M."/>
            <person name="Goker M."/>
            <person name="Klenk H.P."/>
            <person name="Zhang Y."/>
            <person name="Roberts G.P."/>
            <person name="Reslewic S."/>
            <person name="Schwartz D.C."/>
        </authorList>
    </citation>
    <scope>NUCLEOTIDE SEQUENCE [LARGE SCALE GENOMIC DNA]</scope>
    <source>
        <strain evidence="13">ATCC 11170 / ATH 1.1.1 / DSM 467 / LMG 4362 / NCIMB 8255 / S1</strain>
    </source>
</reference>
<dbReference type="GO" id="GO:0005886">
    <property type="term" value="C:plasma membrane"/>
    <property type="evidence" value="ECO:0007669"/>
    <property type="project" value="UniProtKB-SubCell"/>
</dbReference>
<dbReference type="RefSeq" id="WP_011390003.1">
    <property type="nucleotide sequence ID" value="NC_007643.1"/>
</dbReference>
<protein>
    <submittedName>
        <fullName evidence="12">Biopolymer transport protein ExbD/TolR</fullName>
    </submittedName>
</protein>
<organism evidence="12 13">
    <name type="scientific">Rhodospirillum rubrum (strain ATCC 11170 / ATH 1.1.1 / DSM 467 / LMG 4362 / NCIMB 8255 / S1)</name>
    <dbReference type="NCBI Taxonomy" id="269796"/>
    <lineage>
        <taxon>Bacteria</taxon>
        <taxon>Pseudomonadati</taxon>
        <taxon>Pseudomonadota</taxon>
        <taxon>Alphaproteobacteria</taxon>
        <taxon>Rhodospirillales</taxon>
        <taxon>Rhodospirillaceae</taxon>
        <taxon>Rhodospirillum</taxon>
    </lineage>
</organism>
<proteinExistence type="inferred from homology"/>
<dbReference type="Proteomes" id="UP000001929">
    <property type="component" value="Chromosome"/>
</dbReference>
<dbReference type="InterPro" id="IPR003400">
    <property type="entry name" value="ExbD"/>
</dbReference>
<keyword evidence="5" id="KW-0132">Cell division</keyword>
<evidence type="ECO:0000256" key="3">
    <source>
        <dbReference type="ARBA" id="ARBA00022475"/>
    </source>
</evidence>
<dbReference type="EMBL" id="CP000230">
    <property type="protein sequence ID" value="ABC22954.1"/>
    <property type="molecule type" value="Genomic_DNA"/>
</dbReference>
<dbReference type="EnsemblBacteria" id="ABC22954">
    <property type="protein sequence ID" value="ABC22954"/>
    <property type="gene ID" value="Rru_A2154"/>
</dbReference>
<dbReference type="KEGG" id="rru:Rru_A2154"/>
<dbReference type="HOGENOM" id="CLU_085305_1_3_5"/>
<evidence type="ECO:0000256" key="5">
    <source>
        <dbReference type="ARBA" id="ARBA00022618"/>
    </source>
</evidence>
<keyword evidence="7 11" id="KW-1133">Transmembrane helix</keyword>
<dbReference type="Pfam" id="PF02472">
    <property type="entry name" value="ExbD"/>
    <property type="match status" value="1"/>
</dbReference>
<gene>
    <name evidence="12" type="ordered locus">Rru_A2154</name>
</gene>
<dbReference type="GO" id="GO:0015031">
    <property type="term" value="P:protein transport"/>
    <property type="evidence" value="ECO:0007669"/>
    <property type="project" value="UniProtKB-KW"/>
</dbReference>
<dbReference type="GO" id="GO:0022857">
    <property type="term" value="F:transmembrane transporter activity"/>
    <property type="evidence" value="ECO:0007669"/>
    <property type="project" value="InterPro"/>
</dbReference>
<comment type="similarity">
    <text evidence="2 10">Belongs to the ExbD/TolR family.</text>
</comment>
<evidence type="ECO:0000256" key="4">
    <source>
        <dbReference type="ARBA" id="ARBA00022519"/>
    </source>
</evidence>
<dbReference type="InterPro" id="IPR014168">
    <property type="entry name" value="Tol-Pal_TolR"/>
</dbReference>
<keyword evidence="3" id="KW-1003">Cell membrane</keyword>
<dbReference type="STRING" id="269796.Rru_A2154"/>
<evidence type="ECO:0000313" key="13">
    <source>
        <dbReference type="Proteomes" id="UP000001929"/>
    </source>
</evidence>